<comment type="caution">
    <text evidence="2">The sequence shown here is derived from an EMBL/GenBank/DDBJ whole genome shotgun (WGS) entry which is preliminary data.</text>
</comment>
<reference evidence="2 3" key="1">
    <citation type="submission" date="2020-12" db="EMBL/GenBank/DDBJ databases">
        <title>Metabolic potential, ecology and presence of endohyphal bacteria is reflected in genomic diversity of Mucoromycotina.</title>
        <authorList>
            <person name="Muszewska A."/>
            <person name="Okrasinska A."/>
            <person name="Steczkiewicz K."/>
            <person name="Drgas O."/>
            <person name="Orlowska M."/>
            <person name="Perlinska-Lenart U."/>
            <person name="Aleksandrzak-Piekarczyk T."/>
            <person name="Szatraj K."/>
            <person name="Zielenkiewicz U."/>
            <person name="Pilsyk S."/>
            <person name="Malc E."/>
            <person name="Mieczkowski P."/>
            <person name="Kruszewska J.S."/>
            <person name="Biernat P."/>
            <person name="Pawlowska J."/>
        </authorList>
    </citation>
    <scope>NUCLEOTIDE SEQUENCE [LARGE SCALE GENOMIC DNA]</scope>
    <source>
        <strain evidence="2 3">CBS 142.35</strain>
    </source>
</reference>
<sequence length="238" mass="27259">MFTDEDTQPEQKEEVSVKVPSMKLINNDNESSLSVVMNGSYCDNCYERLNPNNTELQRREQKEGTSIRRINDMLPTVNTHCEKSDFAAEDMSSGMMISSAHIPLKRQNSSNNVSNNNVVYHDQESLKRCRTEEKQACFDQGDLYVNQPVKGILLYEVHNNVCTPFEKPYEQEHTDSIVTHNNNFDDNSDIDTKLKDKVDHDSNSSIEAGPEKRKLPIRNCQQVESDSKEIYSDALLFI</sequence>
<dbReference type="Proteomes" id="UP000646827">
    <property type="component" value="Unassembled WGS sequence"/>
</dbReference>
<proteinExistence type="predicted"/>
<name>A0A8H7VKI2_9FUNG</name>
<feature type="region of interest" description="Disordered" evidence="1">
    <location>
        <begin position="178"/>
        <end position="214"/>
    </location>
</feature>
<dbReference type="EMBL" id="JAEPRB010000020">
    <property type="protein sequence ID" value="KAG2226116.1"/>
    <property type="molecule type" value="Genomic_DNA"/>
</dbReference>
<organism evidence="2 3">
    <name type="scientific">Circinella minor</name>
    <dbReference type="NCBI Taxonomy" id="1195481"/>
    <lineage>
        <taxon>Eukaryota</taxon>
        <taxon>Fungi</taxon>
        <taxon>Fungi incertae sedis</taxon>
        <taxon>Mucoromycota</taxon>
        <taxon>Mucoromycotina</taxon>
        <taxon>Mucoromycetes</taxon>
        <taxon>Mucorales</taxon>
        <taxon>Lichtheimiaceae</taxon>
        <taxon>Circinella</taxon>
    </lineage>
</organism>
<protein>
    <submittedName>
        <fullName evidence="2">Uncharacterized protein</fullName>
    </submittedName>
</protein>
<feature type="compositionally biased region" description="Basic and acidic residues" evidence="1">
    <location>
        <begin position="190"/>
        <end position="202"/>
    </location>
</feature>
<dbReference type="OrthoDB" id="10484880at2759"/>
<gene>
    <name evidence="2" type="ORF">INT45_011733</name>
</gene>
<keyword evidence="3" id="KW-1185">Reference proteome</keyword>
<evidence type="ECO:0000313" key="3">
    <source>
        <dbReference type="Proteomes" id="UP000646827"/>
    </source>
</evidence>
<evidence type="ECO:0000313" key="2">
    <source>
        <dbReference type="EMBL" id="KAG2226116.1"/>
    </source>
</evidence>
<accession>A0A8H7VKI2</accession>
<dbReference type="AlphaFoldDB" id="A0A8H7VKI2"/>
<evidence type="ECO:0000256" key="1">
    <source>
        <dbReference type="SAM" id="MobiDB-lite"/>
    </source>
</evidence>